<sequence length="307" mass="34923">MGKGSLDVRSQCGTPFLVPYPDRVTFNQDPEMACEDSVPPRRMLFQMKDSGDRLEPNHDLVMYQEILTLGGMNNHNITIGSWMKMLPTDSLLPEIDVLCKPSLCINGILYWLVECKDNKRKILAFNLLRGCFYDIFLPAEIAAAAAKMVSFKGSSTVESLAVGCLVAGEDSVTSSSKLNIWELNKWRSWIKHSINLPEELVRCNREMWCSFGNFPTGEILLANPKANDDSDFFPIYSYDHSTQKFQRFVLGKFTPCMVGKSYVQISCVELNRSCNSLEALLLKQPISALQFREKYLRIHYGKKFKEI</sequence>
<name>A0A2G2Y604_CAPAN</name>
<comment type="caution">
    <text evidence="2">The sequence shown here is derived from an EMBL/GenBank/DDBJ whole genome shotgun (WGS) entry which is preliminary data.</text>
</comment>
<dbReference type="Pfam" id="PF08268">
    <property type="entry name" value="FBA_3"/>
    <property type="match status" value="1"/>
</dbReference>
<feature type="domain" description="F-box associated beta-propeller type 3" evidence="1">
    <location>
        <begin position="65"/>
        <end position="254"/>
    </location>
</feature>
<evidence type="ECO:0000259" key="1">
    <source>
        <dbReference type="Pfam" id="PF08268"/>
    </source>
</evidence>
<reference evidence="2 3" key="2">
    <citation type="journal article" date="2017" name="Genome Biol.">
        <title>New reference genome sequences of hot pepper reveal the massive evolution of plant disease-resistance genes by retroduplication.</title>
        <authorList>
            <person name="Kim S."/>
            <person name="Park J."/>
            <person name="Yeom S.I."/>
            <person name="Kim Y.M."/>
            <person name="Seo E."/>
            <person name="Kim K.T."/>
            <person name="Kim M.S."/>
            <person name="Lee J.M."/>
            <person name="Cheong K."/>
            <person name="Shin H.S."/>
            <person name="Kim S.B."/>
            <person name="Han K."/>
            <person name="Lee J."/>
            <person name="Park M."/>
            <person name="Lee H.A."/>
            <person name="Lee H.Y."/>
            <person name="Lee Y."/>
            <person name="Oh S."/>
            <person name="Lee J.H."/>
            <person name="Choi E."/>
            <person name="Choi E."/>
            <person name="Lee S.E."/>
            <person name="Jeon J."/>
            <person name="Kim H."/>
            <person name="Choi G."/>
            <person name="Song H."/>
            <person name="Lee J."/>
            <person name="Lee S.C."/>
            <person name="Kwon J.K."/>
            <person name="Lee H.Y."/>
            <person name="Koo N."/>
            <person name="Hong Y."/>
            <person name="Kim R.W."/>
            <person name="Kang W.H."/>
            <person name="Huh J.H."/>
            <person name="Kang B.C."/>
            <person name="Yang T.J."/>
            <person name="Lee Y.H."/>
            <person name="Bennetzen J.L."/>
            <person name="Choi D."/>
        </authorList>
    </citation>
    <scope>NUCLEOTIDE SEQUENCE [LARGE SCALE GENOMIC DNA]</scope>
    <source>
        <strain evidence="3">cv. CM334</strain>
    </source>
</reference>
<evidence type="ECO:0000313" key="3">
    <source>
        <dbReference type="Proteomes" id="UP000222542"/>
    </source>
</evidence>
<evidence type="ECO:0000313" key="2">
    <source>
        <dbReference type="EMBL" id="PHT65164.1"/>
    </source>
</evidence>
<organism evidence="2 3">
    <name type="scientific">Capsicum annuum</name>
    <name type="common">Capsicum pepper</name>
    <dbReference type="NCBI Taxonomy" id="4072"/>
    <lineage>
        <taxon>Eukaryota</taxon>
        <taxon>Viridiplantae</taxon>
        <taxon>Streptophyta</taxon>
        <taxon>Embryophyta</taxon>
        <taxon>Tracheophyta</taxon>
        <taxon>Spermatophyta</taxon>
        <taxon>Magnoliopsida</taxon>
        <taxon>eudicotyledons</taxon>
        <taxon>Gunneridae</taxon>
        <taxon>Pentapetalae</taxon>
        <taxon>asterids</taxon>
        <taxon>lamiids</taxon>
        <taxon>Solanales</taxon>
        <taxon>Solanaceae</taxon>
        <taxon>Solanoideae</taxon>
        <taxon>Capsiceae</taxon>
        <taxon>Capsicum</taxon>
    </lineage>
</organism>
<dbReference type="OMA" id="MWCSFGN"/>
<gene>
    <name evidence="2" type="ORF">T459_29589</name>
</gene>
<reference evidence="2 3" key="1">
    <citation type="journal article" date="2014" name="Nat. Genet.">
        <title>Genome sequence of the hot pepper provides insights into the evolution of pungency in Capsicum species.</title>
        <authorList>
            <person name="Kim S."/>
            <person name="Park M."/>
            <person name="Yeom S.I."/>
            <person name="Kim Y.M."/>
            <person name="Lee J.M."/>
            <person name="Lee H.A."/>
            <person name="Seo E."/>
            <person name="Choi J."/>
            <person name="Cheong K."/>
            <person name="Kim K.T."/>
            <person name="Jung K."/>
            <person name="Lee G.W."/>
            <person name="Oh S.K."/>
            <person name="Bae C."/>
            <person name="Kim S.B."/>
            <person name="Lee H.Y."/>
            <person name="Kim S.Y."/>
            <person name="Kim M.S."/>
            <person name="Kang B.C."/>
            <person name="Jo Y.D."/>
            <person name="Yang H.B."/>
            <person name="Jeong H.J."/>
            <person name="Kang W.H."/>
            <person name="Kwon J.K."/>
            <person name="Shin C."/>
            <person name="Lim J.Y."/>
            <person name="Park J.H."/>
            <person name="Huh J.H."/>
            <person name="Kim J.S."/>
            <person name="Kim B.D."/>
            <person name="Cohen O."/>
            <person name="Paran I."/>
            <person name="Suh M.C."/>
            <person name="Lee S.B."/>
            <person name="Kim Y.K."/>
            <person name="Shin Y."/>
            <person name="Noh S.J."/>
            <person name="Park J."/>
            <person name="Seo Y.S."/>
            <person name="Kwon S.Y."/>
            <person name="Kim H.A."/>
            <person name="Park J.M."/>
            <person name="Kim H.J."/>
            <person name="Choi S.B."/>
            <person name="Bosland P.W."/>
            <person name="Reeves G."/>
            <person name="Jo S.H."/>
            <person name="Lee B.W."/>
            <person name="Cho H.T."/>
            <person name="Choi H.S."/>
            <person name="Lee M.S."/>
            <person name="Yu Y."/>
            <person name="Do Choi Y."/>
            <person name="Park B.S."/>
            <person name="van Deynze A."/>
            <person name="Ashrafi H."/>
            <person name="Hill T."/>
            <person name="Kim W.T."/>
            <person name="Pai H.S."/>
            <person name="Ahn H.K."/>
            <person name="Yeam I."/>
            <person name="Giovannoni J.J."/>
            <person name="Rose J.K."/>
            <person name="Sorensen I."/>
            <person name="Lee S.J."/>
            <person name="Kim R.W."/>
            <person name="Choi I.Y."/>
            <person name="Choi B.S."/>
            <person name="Lim J.S."/>
            <person name="Lee Y.H."/>
            <person name="Choi D."/>
        </authorList>
    </citation>
    <scope>NUCLEOTIDE SEQUENCE [LARGE SCALE GENOMIC DNA]</scope>
    <source>
        <strain evidence="3">cv. CM334</strain>
    </source>
</reference>
<proteinExistence type="predicted"/>
<accession>A0A2G2Y604</accession>
<protein>
    <recommendedName>
        <fullName evidence="1">F-box associated beta-propeller type 3 domain-containing protein</fullName>
    </recommendedName>
</protein>
<dbReference type="InterPro" id="IPR013187">
    <property type="entry name" value="F-box-assoc_dom_typ3"/>
</dbReference>
<dbReference type="AlphaFoldDB" id="A0A2G2Y604"/>
<dbReference type="EMBL" id="AYRZ02000012">
    <property type="protein sequence ID" value="PHT65164.1"/>
    <property type="molecule type" value="Genomic_DNA"/>
</dbReference>
<dbReference type="Gramene" id="PHT65164">
    <property type="protein sequence ID" value="PHT65164"/>
    <property type="gene ID" value="T459_29589"/>
</dbReference>
<keyword evidence="3" id="KW-1185">Reference proteome</keyword>
<dbReference type="Proteomes" id="UP000222542">
    <property type="component" value="Unassembled WGS sequence"/>
</dbReference>